<evidence type="ECO:0000256" key="4">
    <source>
        <dbReference type="ARBA" id="ARBA00023004"/>
    </source>
</evidence>
<feature type="region of interest" description="Disordered" evidence="6">
    <location>
        <begin position="626"/>
        <end position="647"/>
    </location>
</feature>
<dbReference type="EMBL" id="JBHTGP010000034">
    <property type="protein sequence ID" value="MFD0691980.1"/>
    <property type="molecule type" value="Genomic_DNA"/>
</dbReference>
<dbReference type="SMART" id="SM00729">
    <property type="entry name" value="Elp3"/>
    <property type="match status" value="1"/>
</dbReference>
<evidence type="ECO:0000313" key="9">
    <source>
        <dbReference type="Proteomes" id="UP001597063"/>
    </source>
</evidence>
<dbReference type="PROSITE" id="PS51332">
    <property type="entry name" value="B12_BINDING"/>
    <property type="match status" value="1"/>
</dbReference>
<feature type="domain" description="B12-binding" evidence="7">
    <location>
        <begin position="128"/>
        <end position="219"/>
    </location>
</feature>
<keyword evidence="5" id="KW-0411">Iron-sulfur</keyword>
<keyword evidence="4" id="KW-0408">Iron</keyword>
<dbReference type="InterPro" id="IPR007197">
    <property type="entry name" value="rSAM"/>
</dbReference>
<comment type="caution">
    <text evidence="8">The sequence shown here is derived from an EMBL/GenBank/DDBJ whole genome shotgun (WGS) entry which is preliminary data.</text>
</comment>
<keyword evidence="3" id="KW-0479">Metal-binding</keyword>
<comment type="cofactor">
    <cofactor evidence="1">
        <name>[4Fe-4S] cluster</name>
        <dbReference type="ChEBI" id="CHEBI:49883"/>
    </cofactor>
</comment>
<dbReference type="NCBIfam" id="TIGR03975">
    <property type="entry name" value="rSAM_ocin_1"/>
    <property type="match status" value="1"/>
</dbReference>
<accession>A0ABW2Y520</accession>
<dbReference type="InterPro" id="IPR023404">
    <property type="entry name" value="rSAM_horseshoe"/>
</dbReference>
<dbReference type="Gene3D" id="3.80.30.20">
    <property type="entry name" value="tm_1862 like domain"/>
    <property type="match status" value="1"/>
</dbReference>
<evidence type="ECO:0000256" key="5">
    <source>
        <dbReference type="ARBA" id="ARBA00023014"/>
    </source>
</evidence>
<dbReference type="Gene3D" id="3.40.50.280">
    <property type="entry name" value="Cobalamin-binding domain"/>
    <property type="match status" value="1"/>
</dbReference>
<evidence type="ECO:0000256" key="2">
    <source>
        <dbReference type="ARBA" id="ARBA00022691"/>
    </source>
</evidence>
<dbReference type="InterPro" id="IPR006158">
    <property type="entry name" value="Cobalamin-bd"/>
</dbReference>
<dbReference type="CDD" id="cd02068">
    <property type="entry name" value="radical_SAM_B12_BD"/>
    <property type="match status" value="1"/>
</dbReference>
<evidence type="ECO:0000313" key="8">
    <source>
        <dbReference type="EMBL" id="MFD0691980.1"/>
    </source>
</evidence>
<keyword evidence="2" id="KW-0949">S-adenosyl-L-methionine</keyword>
<dbReference type="InterPro" id="IPR058240">
    <property type="entry name" value="rSAM_sf"/>
</dbReference>
<evidence type="ECO:0000256" key="1">
    <source>
        <dbReference type="ARBA" id="ARBA00001966"/>
    </source>
</evidence>
<gene>
    <name evidence="8" type="ORF">ACFQZM_46360</name>
</gene>
<dbReference type="PANTHER" id="PTHR43409:SF7">
    <property type="entry name" value="BLL1977 PROTEIN"/>
    <property type="match status" value="1"/>
</dbReference>
<dbReference type="SUPFAM" id="SSF102114">
    <property type="entry name" value="Radical SAM enzymes"/>
    <property type="match status" value="1"/>
</dbReference>
<reference evidence="9" key="1">
    <citation type="journal article" date="2019" name="Int. J. Syst. Evol. Microbiol.">
        <title>The Global Catalogue of Microorganisms (GCM) 10K type strain sequencing project: providing services to taxonomists for standard genome sequencing and annotation.</title>
        <authorList>
            <consortium name="The Broad Institute Genomics Platform"/>
            <consortium name="The Broad Institute Genome Sequencing Center for Infectious Disease"/>
            <person name="Wu L."/>
            <person name="Ma J."/>
        </authorList>
    </citation>
    <scope>NUCLEOTIDE SEQUENCE [LARGE SCALE GENOMIC DNA]</scope>
    <source>
        <strain evidence="9">JCM 9371</strain>
    </source>
</reference>
<evidence type="ECO:0000256" key="3">
    <source>
        <dbReference type="ARBA" id="ARBA00022723"/>
    </source>
</evidence>
<dbReference type="RefSeq" id="WP_378326143.1">
    <property type="nucleotide sequence ID" value="NZ_JBHTGP010000034.1"/>
</dbReference>
<organism evidence="8 9">
    <name type="scientific">Actinomadura fibrosa</name>
    <dbReference type="NCBI Taxonomy" id="111802"/>
    <lineage>
        <taxon>Bacteria</taxon>
        <taxon>Bacillati</taxon>
        <taxon>Actinomycetota</taxon>
        <taxon>Actinomycetes</taxon>
        <taxon>Streptosporangiales</taxon>
        <taxon>Thermomonosporaceae</taxon>
        <taxon>Actinomadura</taxon>
    </lineage>
</organism>
<dbReference type="InterPro" id="IPR051198">
    <property type="entry name" value="BchE-like"/>
</dbReference>
<dbReference type="Pfam" id="PF04055">
    <property type="entry name" value="Radical_SAM"/>
    <property type="match status" value="1"/>
</dbReference>
<name>A0ABW2Y520_9ACTN</name>
<keyword evidence="9" id="KW-1185">Reference proteome</keyword>
<dbReference type="Pfam" id="PF02310">
    <property type="entry name" value="B12-binding"/>
    <property type="match status" value="1"/>
</dbReference>
<evidence type="ECO:0000256" key="6">
    <source>
        <dbReference type="SAM" id="MobiDB-lite"/>
    </source>
</evidence>
<dbReference type="InterPro" id="IPR023984">
    <property type="entry name" value="rSAM_ocin_1"/>
</dbReference>
<sequence>MSGDLLGRRAMRILLVSMPWAAIDMPPIALGILTRLGRTRLTDVDVQTICGNLDYIDWLAERSPLLLDDYKFFAVDSHFESCGDWVFAPALHDTERHADEFEQLARERFPDERVDLMLRLRALSDEFVQDFAERIVAMEPDVVGFTSTFQQNAASLAAAARVKRLAPHIVTVFGGANCDGVQGAAIHRNFPYIDHVVRGEGELNFPALVEALRGNGKLDDIPGLCWRRPDGIAAVNPMAEKPLPPGALVPPDFDDFFERWPTSVARSWVEPVLVVEGSRGCWWGAKHHCTFYGLNGSLMEFRSKSPGRFFDEIIELVERHRALDVYVVDNILDMAYITSLLPRLAEADYDLRLHCEVKSNLKRHQLQAFADAGVAVIQPGIENLSSHVLKLMDKGVTGCQNVRIIRDAESLGIKVLWNYLYGFPGETAADYTAVIDQFPALHHLRPPEAIARIVIERFSPYFNQPELGFPDLRPARPHRLIYDLPESESYELSHSFDAEPAGIGTGLADRLGAATAAWQEAAADSRLTFHDLGESIVLINTRPHFPWSTLVLDDPAERAMFRLLDYPRSIPVLSRKLSAELARDFPEAAVSAVLAGWRERGVVFTDNDHFIHVAAMAENRELQRTRTAGHHRAAAAAPEASRLVSQR</sequence>
<dbReference type="InterPro" id="IPR006638">
    <property type="entry name" value="Elp3/MiaA/NifB-like_rSAM"/>
</dbReference>
<proteinExistence type="predicted"/>
<dbReference type="Proteomes" id="UP001597063">
    <property type="component" value="Unassembled WGS sequence"/>
</dbReference>
<evidence type="ECO:0000259" key="7">
    <source>
        <dbReference type="PROSITE" id="PS51332"/>
    </source>
</evidence>
<protein>
    <submittedName>
        <fullName evidence="8">RiPP maturation radical SAM C-methyltransferase</fullName>
    </submittedName>
</protein>
<dbReference type="PANTHER" id="PTHR43409">
    <property type="entry name" value="ANAEROBIC MAGNESIUM-PROTOPORPHYRIN IX MONOMETHYL ESTER CYCLASE-RELATED"/>
    <property type="match status" value="1"/>
</dbReference>